<comment type="caution">
    <text evidence="2">The sequence shown here is derived from an EMBL/GenBank/DDBJ whole genome shotgun (WGS) entry which is preliminary data.</text>
</comment>
<feature type="signal peptide" evidence="1">
    <location>
        <begin position="1"/>
        <end position="19"/>
    </location>
</feature>
<reference evidence="2 3" key="1">
    <citation type="submission" date="2015-11" db="EMBL/GenBank/DDBJ databases">
        <title>Sequence of Pedobacter ginsenosidimutans.</title>
        <authorList>
            <person name="Carson E."/>
            <person name="Keyser V."/>
            <person name="Newman J."/>
            <person name="Miller J."/>
        </authorList>
    </citation>
    <scope>NUCLEOTIDE SEQUENCE [LARGE SCALE GENOMIC DNA]</scope>
    <source>
        <strain evidence="2 3">KACC 14530</strain>
    </source>
</reference>
<evidence type="ECO:0000256" key="1">
    <source>
        <dbReference type="SAM" id="SignalP"/>
    </source>
</evidence>
<keyword evidence="3" id="KW-1185">Reference proteome</keyword>
<proteinExistence type="predicted"/>
<evidence type="ECO:0000313" key="3">
    <source>
        <dbReference type="Proteomes" id="UP000051950"/>
    </source>
</evidence>
<evidence type="ECO:0000313" key="2">
    <source>
        <dbReference type="EMBL" id="KRT17804.1"/>
    </source>
</evidence>
<dbReference type="OrthoDB" id="9974705at2"/>
<keyword evidence="1" id="KW-0732">Signal</keyword>
<gene>
    <name evidence="2" type="ORF">ASU31_00450</name>
</gene>
<name>A0A0T5VVA7_9SPHI</name>
<accession>A0A0T5VVA7</accession>
<dbReference type="AlphaFoldDB" id="A0A0T5VVA7"/>
<sequence length="204" mass="23547">MKKLAFCLFLMTFSTVITVAQDMKEIIIGDTCSLSLPEKDKLEIQPTHLSEKKLLKTIEDYIVNLSNVDTFFVNHGYIELGIGNESLNGRNSKISYRIKDQYANFDNLENDQTFPLYYTFVKGKLIVITDRLISNTICYKFKKSSKIKFQKLVEPIFEKPEDLELYDNSGNKVKIPNARPNRYKIHGGILLFIFDDGESVIINR</sequence>
<dbReference type="EMBL" id="LMZQ01000001">
    <property type="protein sequence ID" value="KRT17804.1"/>
    <property type="molecule type" value="Genomic_DNA"/>
</dbReference>
<feature type="chain" id="PRO_5006665799" evidence="1">
    <location>
        <begin position="20"/>
        <end position="204"/>
    </location>
</feature>
<dbReference type="Proteomes" id="UP000051950">
    <property type="component" value="Unassembled WGS sequence"/>
</dbReference>
<protein>
    <submittedName>
        <fullName evidence="2">Uncharacterized protein</fullName>
    </submittedName>
</protein>
<organism evidence="2 3">
    <name type="scientific">Pedobacter ginsenosidimutans</name>
    <dbReference type="NCBI Taxonomy" id="687842"/>
    <lineage>
        <taxon>Bacteria</taxon>
        <taxon>Pseudomonadati</taxon>
        <taxon>Bacteroidota</taxon>
        <taxon>Sphingobacteriia</taxon>
        <taxon>Sphingobacteriales</taxon>
        <taxon>Sphingobacteriaceae</taxon>
        <taxon>Pedobacter</taxon>
    </lineage>
</organism>
<dbReference type="RefSeq" id="WP_057930433.1">
    <property type="nucleotide sequence ID" value="NZ_LMZQ01000001.1"/>
</dbReference>